<organism evidence="2 3">
    <name type="scientific">Flavivirga amylovorans</name>
    <dbReference type="NCBI Taxonomy" id="870486"/>
    <lineage>
        <taxon>Bacteria</taxon>
        <taxon>Pseudomonadati</taxon>
        <taxon>Bacteroidota</taxon>
        <taxon>Flavobacteriia</taxon>
        <taxon>Flavobacteriales</taxon>
        <taxon>Flavobacteriaceae</taxon>
        <taxon>Flavivirga</taxon>
    </lineage>
</organism>
<comment type="caution">
    <text evidence="2">The sequence shown here is derived from an EMBL/GenBank/DDBJ whole genome shotgun (WGS) entry which is preliminary data.</text>
</comment>
<dbReference type="Proteomes" id="UP001176891">
    <property type="component" value="Unassembled WGS sequence"/>
</dbReference>
<name>A0ABT8X4I0_9FLAO</name>
<keyword evidence="1" id="KW-1133">Transmembrane helix</keyword>
<dbReference type="RefSeq" id="WP_303283515.1">
    <property type="nucleotide sequence ID" value="NZ_BAABCZ010000004.1"/>
</dbReference>
<evidence type="ECO:0000313" key="2">
    <source>
        <dbReference type="EMBL" id="MDO5988864.1"/>
    </source>
</evidence>
<proteinExistence type="predicted"/>
<evidence type="ECO:0008006" key="4">
    <source>
        <dbReference type="Google" id="ProtNLM"/>
    </source>
</evidence>
<gene>
    <name evidence="2" type="ORF">Q4Q39_15745</name>
</gene>
<evidence type="ECO:0000256" key="1">
    <source>
        <dbReference type="SAM" id="Phobius"/>
    </source>
</evidence>
<keyword evidence="1" id="KW-0812">Transmembrane</keyword>
<feature type="transmembrane region" description="Helical" evidence="1">
    <location>
        <begin position="12"/>
        <end position="33"/>
    </location>
</feature>
<sequence>MNNSAYLKSFTILEALISLALMGIIITLSYTVFNLVEKQMALFQNENRSVLQYNLFNIAIKNDIYNAENFTHDDDQLLLEHYDGSTISYQVLKNLILRHHSIKTDTFKLNVSSHEFSQSDISKPLNKTFKISIEVLGELINTNYYLKKNTASTINSIYFNEMPINEN</sequence>
<keyword evidence="3" id="KW-1185">Reference proteome</keyword>
<reference evidence="2" key="1">
    <citation type="submission" date="2023-07" db="EMBL/GenBank/DDBJ databases">
        <title>Two novel species in the genus Flavivirga.</title>
        <authorList>
            <person name="Kwon K."/>
        </authorList>
    </citation>
    <scope>NUCLEOTIDE SEQUENCE</scope>
    <source>
        <strain evidence="2">KACC 14157</strain>
    </source>
</reference>
<accession>A0ABT8X4I0</accession>
<keyword evidence="1" id="KW-0472">Membrane</keyword>
<protein>
    <recommendedName>
        <fullName evidence="4">Prepilin-type N-terminal cleavage/methylation domain-containing protein</fullName>
    </recommendedName>
</protein>
<evidence type="ECO:0000313" key="3">
    <source>
        <dbReference type="Proteomes" id="UP001176891"/>
    </source>
</evidence>
<dbReference type="EMBL" id="JAUOEM010000005">
    <property type="protein sequence ID" value="MDO5988864.1"/>
    <property type="molecule type" value="Genomic_DNA"/>
</dbReference>